<protein>
    <recommendedName>
        <fullName evidence="4">Molecular chaperone DnaJ</fullName>
    </recommendedName>
</protein>
<keyword evidence="3" id="KW-1185">Reference proteome</keyword>
<accession>A0ABY9JS78</accession>
<sequence>MNNRNNYFIPGCLLLGLGIGLAIGHAGSGILIVLGIGFLLTAIVPKTSDKK</sequence>
<organism evidence="2 3">
    <name type="scientific">Bacillus carboniphilus</name>
    <dbReference type="NCBI Taxonomy" id="86663"/>
    <lineage>
        <taxon>Bacteria</taxon>
        <taxon>Bacillati</taxon>
        <taxon>Bacillota</taxon>
        <taxon>Bacilli</taxon>
        <taxon>Bacillales</taxon>
        <taxon>Bacillaceae</taxon>
        <taxon>Bacillus</taxon>
    </lineage>
</organism>
<evidence type="ECO:0000313" key="2">
    <source>
        <dbReference type="EMBL" id="WLR41222.1"/>
    </source>
</evidence>
<gene>
    <name evidence="2" type="ORF">LC087_09725</name>
</gene>
<reference evidence="2 3" key="1">
    <citation type="submission" date="2023-06" db="EMBL/GenBank/DDBJ databases">
        <title>Five Gram-positive bacteria isolated from mangrove sediments in Shenzhen, Guangdong, China.</title>
        <authorList>
            <person name="Yu S."/>
            <person name="Zheng W."/>
            <person name="Huang Y."/>
        </authorList>
    </citation>
    <scope>NUCLEOTIDE SEQUENCE [LARGE SCALE GENOMIC DNA]</scope>
    <source>
        <strain evidence="2 3">SaN35-3</strain>
    </source>
</reference>
<dbReference type="RefSeq" id="WP_226540161.1">
    <property type="nucleotide sequence ID" value="NZ_CP129013.1"/>
</dbReference>
<keyword evidence="1" id="KW-0472">Membrane</keyword>
<evidence type="ECO:0000313" key="3">
    <source>
        <dbReference type="Proteomes" id="UP001197974"/>
    </source>
</evidence>
<evidence type="ECO:0000256" key="1">
    <source>
        <dbReference type="SAM" id="Phobius"/>
    </source>
</evidence>
<dbReference type="Proteomes" id="UP001197974">
    <property type="component" value="Chromosome"/>
</dbReference>
<keyword evidence="1" id="KW-1133">Transmembrane helix</keyword>
<keyword evidence="1" id="KW-0812">Transmembrane</keyword>
<evidence type="ECO:0008006" key="4">
    <source>
        <dbReference type="Google" id="ProtNLM"/>
    </source>
</evidence>
<proteinExistence type="predicted"/>
<name>A0ABY9JS78_9BACI</name>
<feature type="transmembrane region" description="Helical" evidence="1">
    <location>
        <begin position="29"/>
        <end position="45"/>
    </location>
</feature>
<dbReference type="EMBL" id="CP129013">
    <property type="protein sequence ID" value="WLR41222.1"/>
    <property type="molecule type" value="Genomic_DNA"/>
</dbReference>